<keyword evidence="2" id="KW-1185">Reference proteome</keyword>
<organism evidence="1 2">
    <name type="scientific">Sulfitobacter undariae</name>
    <dbReference type="NCBI Taxonomy" id="1563671"/>
    <lineage>
        <taxon>Bacteria</taxon>
        <taxon>Pseudomonadati</taxon>
        <taxon>Pseudomonadota</taxon>
        <taxon>Alphaproteobacteria</taxon>
        <taxon>Rhodobacterales</taxon>
        <taxon>Roseobacteraceae</taxon>
        <taxon>Sulfitobacter</taxon>
    </lineage>
</organism>
<dbReference type="Pfam" id="PF09601">
    <property type="entry name" value="DUF2459"/>
    <property type="match status" value="1"/>
</dbReference>
<dbReference type="AlphaFoldDB" id="A0A7W6E951"/>
<dbReference type="EMBL" id="JACIEI010000005">
    <property type="protein sequence ID" value="MBB3994275.1"/>
    <property type="molecule type" value="Genomic_DNA"/>
</dbReference>
<dbReference type="InterPro" id="IPR011727">
    <property type="entry name" value="CHP02117"/>
</dbReference>
<dbReference type="RefSeq" id="WP_184565161.1">
    <property type="nucleotide sequence ID" value="NZ_JACIEI010000005.1"/>
</dbReference>
<comment type="caution">
    <text evidence="1">The sequence shown here is derived from an EMBL/GenBank/DDBJ whole genome shotgun (WGS) entry which is preliminary data.</text>
</comment>
<protein>
    <submittedName>
        <fullName evidence="1">Uncharacterized protein (TIGR02117 family)</fullName>
    </submittedName>
</protein>
<evidence type="ECO:0000313" key="2">
    <source>
        <dbReference type="Proteomes" id="UP000530268"/>
    </source>
</evidence>
<reference evidence="1 2" key="1">
    <citation type="submission" date="2020-08" db="EMBL/GenBank/DDBJ databases">
        <title>Genomic Encyclopedia of Type Strains, Phase IV (KMG-IV): sequencing the most valuable type-strain genomes for metagenomic binning, comparative biology and taxonomic classification.</title>
        <authorList>
            <person name="Goeker M."/>
        </authorList>
    </citation>
    <scope>NUCLEOTIDE SEQUENCE [LARGE SCALE GENOMIC DNA]</scope>
    <source>
        <strain evidence="1 2">DSM 102234</strain>
    </source>
</reference>
<name>A0A7W6E951_9RHOB</name>
<accession>A0A7W6E951</accession>
<sequence length="205" mass="22499">MLPLSYLGAATLGAVLTNRLNPDIGQQTNVIFLAKGPIHYDFVLPIDAQTRAAFSGVNYPPLTQTDAQTLIIGWGAEAFYTTTGSYRDISGSAIWRGIFGDNGVIRMDVSGPLRTDHTLRKISLTDAQYRRFLNALVTSFEGVDALPNIGFTSTDAFFPAKKEFNILNTCNVWIGEVLRSAGVQFGMWTPLPLSVTLSHRLYHPT</sequence>
<gene>
    <name evidence="1" type="ORF">GGR95_001920</name>
</gene>
<evidence type="ECO:0000313" key="1">
    <source>
        <dbReference type="EMBL" id="MBB3994275.1"/>
    </source>
</evidence>
<dbReference type="Proteomes" id="UP000530268">
    <property type="component" value="Unassembled WGS sequence"/>
</dbReference>
<proteinExistence type="predicted"/>